<evidence type="ECO:0000313" key="2">
    <source>
        <dbReference type="Proteomes" id="UP000813462"/>
    </source>
</evidence>
<accession>A0A978VXE1</accession>
<reference evidence="1" key="1">
    <citation type="journal article" date="2021" name="Front. Plant Sci.">
        <title>Chromosome-Scale Genome Assembly for Chinese Sour Jujube and Insights Into Its Genome Evolution and Domestication Signature.</title>
        <authorList>
            <person name="Shen L.-Y."/>
            <person name="Luo H."/>
            <person name="Wang X.-L."/>
            <person name="Wang X.-M."/>
            <person name="Qiu X.-J."/>
            <person name="Liu H."/>
            <person name="Zhou S.-S."/>
            <person name="Jia K.-H."/>
            <person name="Nie S."/>
            <person name="Bao Y.-T."/>
            <person name="Zhang R.-G."/>
            <person name="Yun Q.-Z."/>
            <person name="Chai Y.-H."/>
            <person name="Lu J.-Y."/>
            <person name="Li Y."/>
            <person name="Zhao S.-W."/>
            <person name="Mao J.-F."/>
            <person name="Jia S.-G."/>
            <person name="Mao Y.-M."/>
        </authorList>
    </citation>
    <scope>NUCLEOTIDE SEQUENCE</scope>
    <source>
        <strain evidence="1">AT0</strain>
        <tissue evidence="1">Leaf</tissue>
    </source>
</reference>
<dbReference type="EMBL" id="JAEACU010000002">
    <property type="protein sequence ID" value="KAH7543486.1"/>
    <property type="molecule type" value="Genomic_DNA"/>
</dbReference>
<protein>
    <submittedName>
        <fullName evidence="1">Uncharacterized protein</fullName>
    </submittedName>
</protein>
<sequence length="145" mass="16077">MACSAMCCFTSIAYEATAINLFGKATYSLCHKLDAVAFDGEDVEVSGKKVYDDLMTLLMAGSLGLWQSSKKRVKDIFISVWNDSIGICFVVPNIGRIQGEDIFSFFRTNEVKMTTGQQLLVVEDDHNKESATFLPTLEMPALKSR</sequence>
<dbReference type="Proteomes" id="UP000813462">
    <property type="component" value="Unassembled WGS sequence"/>
</dbReference>
<dbReference type="AlphaFoldDB" id="A0A978VXE1"/>
<comment type="caution">
    <text evidence="1">The sequence shown here is derived from an EMBL/GenBank/DDBJ whole genome shotgun (WGS) entry which is preliminary data.</text>
</comment>
<evidence type="ECO:0000313" key="1">
    <source>
        <dbReference type="EMBL" id="KAH7543486.1"/>
    </source>
</evidence>
<gene>
    <name evidence="1" type="ORF">FEM48_Zijuj02G0189200</name>
</gene>
<proteinExistence type="predicted"/>
<organism evidence="1 2">
    <name type="scientific">Ziziphus jujuba var. spinosa</name>
    <dbReference type="NCBI Taxonomy" id="714518"/>
    <lineage>
        <taxon>Eukaryota</taxon>
        <taxon>Viridiplantae</taxon>
        <taxon>Streptophyta</taxon>
        <taxon>Embryophyta</taxon>
        <taxon>Tracheophyta</taxon>
        <taxon>Spermatophyta</taxon>
        <taxon>Magnoliopsida</taxon>
        <taxon>eudicotyledons</taxon>
        <taxon>Gunneridae</taxon>
        <taxon>Pentapetalae</taxon>
        <taxon>rosids</taxon>
        <taxon>fabids</taxon>
        <taxon>Rosales</taxon>
        <taxon>Rhamnaceae</taxon>
        <taxon>Paliureae</taxon>
        <taxon>Ziziphus</taxon>
    </lineage>
</organism>
<name>A0A978VXE1_ZIZJJ</name>